<evidence type="ECO:0000256" key="10">
    <source>
        <dbReference type="ARBA" id="ARBA00023212"/>
    </source>
</evidence>
<comment type="similarity">
    <text evidence="2 13">Belongs to the cytospin-A family.</text>
</comment>
<evidence type="ECO:0000313" key="18">
    <source>
        <dbReference type="Proteomes" id="UP000472260"/>
    </source>
</evidence>
<dbReference type="InterPro" id="IPR001715">
    <property type="entry name" value="CH_dom"/>
</dbReference>
<gene>
    <name evidence="17" type="primary">LOC107675626</name>
</gene>
<protein>
    <recommendedName>
        <fullName evidence="4 13">Cytospin-A</fullName>
    </recommendedName>
</protein>
<evidence type="ECO:0000256" key="2">
    <source>
        <dbReference type="ARBA" id="ARBA00009452"/>
    </source>
</evidence>
<feature type="compositionally biased region" description="Low complexity" evidence="15">
    <location>
        <begin position="326"/>
        <end position="340"/>
    </location>
</feature>
<dbReference type="PANTHER" id="PTHR23167:SF18">
    <property type="entry name" value="CYTOSPIN-A"/>
    <property type="match status" value="1"/>
</dbReference>
<feature type="compositionally biased region" description="Basic and acidic residues" evidence="15">
    <location>
        <begin position="111"/>
        <end position="124"/>
    </location>
</feature>
<organism evidence="17 18">
    <name type="scientific">Sinocyclocheilus anshuiensis</name>
    <dbReference type="NCBI Taxonomy" id="1608454"/>
    <lineage>
        <taxon>Eukaryota</taxon>
        <taxon>Metazoa</taxon>
        <taxon>Chordata</taxon>
        <taxon>Craniata</taxon>
        <taxon>Vertebrata</taxon>
        <taxon>Euteleostomi</taxon>
        <taxon>Actinopterygii</taxon>
        <taxon>Neopterygii</taxon>
        <taxon>Teleostei</taxon>
        <taxon>Ostariophysi</taxon>
        <taxon>Cypriniformes</taxon>
        <taxon>Cyprinidae</taxon>
        <taxon>Cyprininae</taxon>
        <taxon>Sinocyclocheilus</taxon>
    </lineage>
</organism>
<evidence type="ECO:0000256" key="5">
    <source>
        <dbReference type="ARBA" id="ARBA00022490"/>
    </source>
</evidence>
<dbReference type="FunFam" id="1.10.418.10:FF:000020">
    <property type="entry name" value="Cytospin-A isoform 1"/>
    <property type="match status" value="1"/>
</dbReference>
<feature type="region of interest" description="Disordered" evidence="15">
    <location>
        <begin position="318"/>
        <end position="355"/>
    </location>
</feature>
<evidence type="ECO:0000256" key="13">
    <source>
        <dbReference type="RuleBase" id="RU367063"/>
    </source>
</evidence>
<feature type="region of interest" description="Disordered" evidence="15">
    <location>
        <begin position="985"/>
        <end position="1015"/>
    </location>
</feature>
<evidence type="ECO:0000256" key="7">
    <source>
        <dbReference type="ARBA" id="ARBA00022868"/>
    </source>
</evidence>
<evidence type="ECO:0000256" key="12">
    <source>
        <dbReference type="ARBA" id="ARBA00025131"/>
    </source>
</evidence>
<proteinExistence type="inferred from homology"/>
<dbReference type="InterPro" id="IPR036872">
    <property type="entry name" value="CH_dom_sf"/>
</dbReference>
<dbReference type="GO" id="GO:0005921">
    <property type="term" value="C:gap junction"/>
    <property type="evidence" value="ECO:0007669"/>
    <property type="project" value="UniProtKB-SubCell"/>
</dbReference>
<accession>A0A671NJI1</accession>
<feature type="coiled-coil region" evidence="14">
    <location>
        <begin position="768"/>
        <end position="809"/>
    </location>
</feature>
<dbReference type="InterPro" id="IPR050540">
    <property type="entry name" value="F-actin_Monoox_Mical"/>
</dbReference>
<dbReference type="Proteomes" id="UP000472260">
    <property type="component" value="Unassembled WGS sequence"/>
</dbReference>
<dbReference type="GO" id="GO:0051301">
    <property type="term" value="P:cell division"/>
    <property type="evidence" value="ECO:0007669"/>
    <property type="project" value="UniProtKB-UniRule"/>
</dbReference>
<evidence type="ECO:0000256" key="8">
    <source>
        <dbReference type="ARBA" id="ARBA00022949"/>
    </source>
</evidence>
<keyword evidence="11 13" id="KW-0131">Cell cycle</keyword>
<feature type="compositionally biased region" description="Low complexity" evidence="15">
    <location>
        <begin position="985"/>
        <end position="1002"/>
    </location>
</feature>
<dbReference type="GO" id="GO:0005819">
    <property type="term" value="C:spindle"/>
    <property type="evidence" value="ECO:0007669"/>
    <property type="project" value="UniProtKB-SubCell"/>
</dbReference>
<feature type="coiled-coil region" evidence="14">
    <location>
        <begin position="613"/>
        <end position="735"/>
    </location>
</feature>
<dbReference type="Ensembl" id="ENSSANT00000048559.1">
    <property type="protein sequence ID" value="ENSSANP00000045644.1"/>
    <property type="gene ID" value="ENSSANG00000023054.1"/>
</dbReference>
<reference evidence="17" key="1">
    <citation type="submission" date="2025-08" db="UniProtKB">
        <authorList>
            <consortium name="Ensembl"/>
        </authorList>
    </citation>
    <scope>IDENTIFICATION</scope>
</reference>
<keyword evidence="7 13" id="KW-0303">Gap junction</keyword>
<dbReference type="GO" id="GO:0005737">
    <property type="term" value="C:cytoplasm"/>
    <property type="evidence" value="ECO:0007669"/>
    <property type="project" value="UniProtKB-UniRule"/>
</dbReference>
<evidence type="ECO:0000313" key="17">
    <source>
        <dbReference type="Ensembl" id="ENSSANP00000045644.1"/>
    </source>
</evidence>
<dbReference type="PROSITE" id="PS50021">
    <property type="entry name" value="CH"/>
    <property type="match status" value="1"/>
</dbReference>
<reference evidence="17" key="2">
    <citation type="submission" date="2025-09" db="UniProtKB">
        <authorList>
            <consortium name="Ensembl"/>
        </authorList>
    </citation>
    <scope>IDENTIFICATION</scope>
</reference>
<evidence type="ECO:0000256" key="4">
    <source>
        <dbReference type="ARBA" id="ARBA00015657"/>
    </source>
</evidence>
<feature type="compositionally biased region" description="Low complexity" evidence="15">
    <location>
        <begin position="22"/>
        <end position="36"/>
    </location>
</feature>
<evidence type="ECO:0000256" key="9">
    <source>
        <dbReference type="ARBA" id="ARBA00023054"/>
    </source>
</evidence>
<evidence type="ECO:0000256" key="11">
    <source>
        <dbReference type="ARBA" id="ARBA00023306"/>
    </source>
</evidence>
<feature type="region of interest" description="Disordered" evidence="15">
    <location>
        <begin position="882"/>
        <end position="901"/>
    </location>
</feature>
<dbReference type="Pfam" id="PF00307">
    <property type="entry name" value="CH"/>
    <property type="match status" value="1"/>
</dbReference>
<comment type="subunit">
    <text evidence="3 13">May interact with both microtubules and actin cytoskeleton.</text>
</comment>
<keyword evidence="5 13" id="KW-0963">Cytoplasm</keyword>
<keyword evidence="10 13" id="KW-0206">Cytoskeleton</keyword>
<feature type="domain" description="Calponin-homology (CH)" evidence="16">
    <location>
        <begin position="1028"/>
        <end position="1133"/>
    </location>
</feature>
<evidence type="ECO:0000256" key="1">
    <source>
        <dbReference type="ARBA" id="ARBA00004186"/>
    </source>
</evidence>
<keyword evidence="18" id="KW-1185">Reference proteome</keyword>
<feature type="region of interest" description="Disordered" evidence="15">
    <location>
        <begin position="1"/>
        <end position="124"/>
    </location>
</feature>
<comment type="function">
    <text evidence="12 13">Involved in cytokinesis and spindle organization. May play a role in actin cytoskeleton organization and microtubule stabilization and hence required for proper cell adhesion and migration.</text>
</comment>
<sequence>MTNKTQSSAPLPKAKSNDDLPAVSAGSGAVSVSNSNTTARNKRGSSSQNTSSTDTRSKTSSGLSGRRAMSSTAKDPGTTRENLRERTRTSVAKKLAVPTDAMPQKRSRCRTVAETDSRISKSRSDSQISHKAVLECQVKDLLGLAKSKDLEILHLRSELRGMRAQLGLEELEAPDPEQASQETKQPQEKEVSPVISATDVESTLLLLQDQNQGILDELNMLKSENWMLKDRLNALGFSLEHRLDSPDKGLCCPSLSPEPVAAGCSGGHRENSGGGMCASSAEGCAQGSTEDLLSETRCVGPPDAVDSECSEAYQPITSSDDALDAPSGCGSSSESEGGPPSREHSRRGSSGNTSEVSMACLTERIHQMEENQHKGGPPSREHSRRGSSGNTSEVSMACLTERIHQMEENQHSTAEELQATLQELADLQQITQELTTENERLGEERAILVDSLCQQGERLELYGRQLDYFRGLLDEHRVAYAKDDEDAKSGRYVELERRYAELNEDSRFEREQLLGVQQQLSSALKMAEQENAEAQGLMGALKERVHVAERAVEMERRERAVAKAELEALRVVSEGEQVELNRCRIQLEQERQRVAQLLSIHNAGDKTDIRHLLDSERLAQERAEAKAAQLQEELGHTHSEAAQLQEAISKLEGEFRAFRDDVQAQLAEQKRLLEQQCSELEEKDTEIADMKETIFELEDEVEQHRAVKLHDNLIISDLENSIQKLHDQKYDMEKEIKILHRKLREESAEWRQFQADLQTAVIIANDIKTEAQVEIGDLRRRLQEAQEKNEKMNKELDELKSKKQEEERGRVFNYMNAVERDLAALRQGMGLSRRSSTSSEPSPTVKTLIKSFDNASQGPVPASPTADAAVAVVAAAAIPRTPLSPSPIKTPPAAAISPMQRHTISSAKPLSSMLDKRPSYTDLSIPADHLLRTSPVTRPSCSLQRVTNIDSTKSISVSHRSSEELKRDLSVTDASTPSSVIALGSSSPQLSLSSNCSSPTASVTPTTRGRLQEERKDPLSALAREYGGSKRNALLRWCQKKTEGYQNIDITNFSSSWNDGLAFCAILHTYLPAHIPYHELNSQDKRRNFTLAFQAAESVGIKSTLDIGEMVHTERPDWQSVMTYVTAIYKYFET</sequence>
<dbReference type="Gene3D" id="1.10.418.10">
    <property type="entry name" value="Calponin-like domain"/>
    <property type="match status" value="1"/>
</dbReference>
<dbReference type="SMART" id="SM00033">
    <property type="entry name" value="CH"/>
    <property type="match status" value="1"/>
</dbReference>
<evidence type="ECO:0000256" key="15">
    <source>
        <dbReference type="SAM" id="MobiDB-lite"/>
    </source>
</evidence>
<dbReference type="AlphaFoldDB" id="A0A671NJI1"/>
<feature type="region of interest" description="Disordered" evidence="15">
    <location>
        <begin position="172"/>
        <end position="192"/>
    </location>
</feature>
<feature type="compositionally biased region" description="Low complexity" evidence="15">
    <location>
        <begin position="50"/>
        <end position="61"/>
    </location>
</feature>
<dbReference type="PANTHER" id="PTHR23167">
    <property type="entry name" value="CALPONIN HOMOLOGY DOMAIN-CONTAINING PROTEIN DDB_G0272472-RELATED"/>
    <property type="match status" value="1"/>
</dbReference>
<feature type="region of interest" description="Disordered" evidence="15">
    <location>
        <begin position="369"/>
        <end position="393"/>
    </location>
</feature>
<keyword evidence="8 13" id="KW-0965">Cell junction</keyword>
<feature type="compositionally biased region" description="Basic and acidic residues" evidence="15">
    <location>
        <begin position="77"/>
        <end position="88"/>
    </location>
</feature>
<evidence type="ECO:0000256" key="3">
    <source>
        <dbReference type="ARBA" id="ARBA00011235"/>
    </source>
</evidence>
<evidence type="ECO:0000259" key="16">
    <source>
        <dbReference type="PROSITE" id="PS50021"/>
    </source>
</evidence>
<evidence type="ECO:0000256" key="14">
    <source>
        <dbReference type="SAM" id="Coils"/>
    </source>
</evidence>
<feature type="region of interest" description="Disordered" evidence="15">
    <location>
        <begin position="264"/>
        <end position="283"/>
    </location>
</feature>
<dbReference type="SUPFAM" id="SSF47576">
    <property type="entry name" value="Calponin-homology domain, CH-domain"/>
    <property type="match status" value="1"/>
</dbReference>
<dbReference type="CDD" id="cd21199">
    <property type="entry name" value="CH_CYTS"/>
    <property type="match status" value="1"/>
</dbReference>
<name>A0A671NJI1_9TELE</name>
<feature type="coiled-coil region" evidence="14">
    <location>
        <begin position="485"/>
        <end position="558"/>
    </location>
</feature>
<keyword evidence="6 13" id="KW-0132">Cell division</keyword>
<evidence type="ECO:0000256" key="6">
    <source>
        <dbReference type="ARBA" id="ARBA00022618"/>
    </source>
</evidence>
<feature type="coiled-coil region" evidence="14">
    <location>
        <begin position="414"/>
        <end position="444"/>
    </location>
</feature>
<keyword evidence="9 14" id="KW-0175">Coiled coil</keyword>
<comment type="subcellular location">
    <subcellularLocation>
        <location evidence="1 13">Cytoplasm</location>
        <location evidence="1 13">Cytoskeleton</location>
        <location evidence="1 13">Spindle</location>
    </subcellularLocation>
    <subcellularLocation>
        <location evidence="13">Cytoplasm</location>
        <location evidence="13">Cytoskeleton</location>
    </subcellularLocation>
    <subcellularLocation>
        <location evidence="13">Cell junction</location>
        <location evidence="13">Gap junction</location>
    </subcellularLocation>
</comment>